<evidence type="ECO:0000313" key="8">
    <source>
        <dbReference type="EMBL" id="EPY26571.1"/>
    </source>
</evidence>
<sequence length="548" mass="62408">MDATELKNKGNQEYSAGNYVEAINYFSKAIQVDGSNHVLYSNRSASYASLHKYKDALDDADKCISIKPEWAKGYVRRGAALHGMRRYDDAEAAYQKGLQMEPENTACKQGVVDVRMAKASDARDPVARVFTPDAFRKIQEHPKLSLLLMQPDYVKMLDTVIRDPSQAKLYMEDQRFAMTLMFLSGMKIPTNDDEEEQRHKPAAAKKETQQPKAEVVLTDNQKEALALKEEGNKLYLSKQFDEALSKYQAALEKDPQNTLFILNCTAVYFEKGEYETCIAECEKGVEHGRENRCDYTIIGKLMTRQAFCLQKMKKYEDAVALYKKALVEWRNPDTLAKLNACEKEFQKAVADAYIDPEIARQKKEEGNEFFKNDKYPEAVAAYTEAIKRNPTEHTAYSNRAATYLKLGAFNDALKDAEKCVELKPDFVKGYTRKGHAYFWTKQYNRALQAYDEGLKIDPNNADCKDGRYRTMMKIQEMASGQDADGDEAAKRAMSDPEIAAIMQDSYMQLVLQEMQNDPKRVQDYMRDPSLAEKINKLVSAGIIRFGGQ</sequence>
<evidence type="ECO:0000256" key="3">
    <source>
        <dbReference type="ARBA" id="ARBA00022737"/>
    </source>
</evidence>
<feature type="domain" description="STI1" evidence="7">
    <location>
        <begin position="495"/>
        <end position="534"/>
    </location>
</feature>
<dbReference type="EMBL" id="ATMH01006188">
    <property type="protein sequence ID" value="EPY26571.1"/>
    <property type="molecule type" value="Genomic_DNA"/>
</dbReference>
<dbReference type="Pfam" id="PF14559">
    <property type="entry name" value="TPR_19"/>
    <property type="match status" value="1"/>
</dbReference>
<evidence type="ECO:0000259" key="7">
    <source>
        <dbReference type="SMART" id="SM00727"/>
    </source>
</evidence>
<evidence type="ECO:0000313" key="10">
    <source>
        <dbReference type="Proteomes" id="UP000015354"/>
    </source>
</evidence>
<comment type="caution">
    <text evidence="8">The sequence shown here is derived from an EMBL/GenBank/DDBJ whole genome shotgun (WGS) entry which is preliminary data.</text>
</comment>
<feature type="region of interest" description="Disordered" evidence="6">
    <location>
        <begin position="191"/>
        <end position="212"/>
    </location>
</feature>
<feature type="compositionally biased region" description="Basic and acidic residues" evidence="6">
    <location>
        <begin position="196"/>
        <end position="209"/>
    </location>
</feature>
<keyword evidence="2" id="KW-0963">Cytoplasm</keyword>
<evidence type="ECO:0000256" key="5">
    <source>
        <dbReference type="PROSITE-ProRule" id="PRU00339"/>
    </source>
</evidence>
<keyword evidence="10" id="KW-1185">Reference proteome</keyword>
<gene>
    <name evidence="9" type="ORF">STCU_05538</name>
    <name evidence="8" type="ORF">STCU_06188</name>
</gene>
<proteinExistence type="predicted"/>
<dbReference type="EMBL" id="ATMH01005538">
    <property type="protein sequence ID" value="EPY27800.1"/>
    <property type="molecule type" value="Genomic_DNA"/>
</dbReference>
<dbReference type="Pfam" id="PF13414">
    <property type="entry name" value="TPR_11"/>
    <property type="match status" value="1"/>
</dbReference>
<dbReference type="InterPro" id="IPR011990">
    <property type="entry name" value="TPR-like_helical_dom_sf"/>
</dbReference>
<organism evidence="8 10">
    <name type="scientific">Strigomonas culicis</name>
    <dbReference type="NCBI Taxonomy" id="28005"/>
    <lineage>
        <taxon>Eukaryota</taxon>
        <taxon>Discoba</taxon>
        <taxon>Euglenozoa</taxon>
        <taxon>Kinetoplastea</taxon>
        <taxon>Metakinetoplastina</taxon>
        <taxon>Trypanosomatida</taxon>
        <taxon>Trypanosomatidae</taxon>
        <taxon>Strigomonadinae</taxon>
        <taxon>Strigomonas</taxon>
    </lineage>
</organism>
<dbReference type="PROSITE" id="PS50293">
    <property type="entry name" value="TPR_REGION"/>
    <property type="match status" value="1"/>
</dbReference>
<evidence type="ECO:0000256" key="2">
    <source>
        <dbReference type="ARBA" id="ARBA00022490"/>
    </source>
</evidence>
<dbReference type="SMART" id="SM00028">
    <property type="entry name" value="TPR"/>
    <property type="match status" value="9"/>
</dbReference>
<evidence type="ECO:0000313" key="9">
    <source>
        <dbReference type="EMBL" id="EPY27800.1"/>
    </source>
</evidence>
<dbReference type="Pfam" id="PF13181">
    <property type="entry name" value="TPR_8"/>
    <property type="match status" value="1"/>
</dbReference>
<protein>
    <submittedName>
        <fullName evidence="8">Stress-induced-phosphoprotein 1</fullName>
    </submittedName>
</protein>
<dbReference type="PROSITE" id="PS50005">
    <property type="entry name" value="TPR"/>
    <property type="match status" value="6"/>
</dbReference>
<dbReference type="Proteomes" id="UP000015354">
    <property type="component" value="Unassembled WGS sequence"/>
</dbReference>
<dbReference type="InterPro" id="IPR041243">
    <property type="entry name" value="STI1/HOP_DP"/>
</dbReference>
<dbReference type="SUPFAM" id="SSF48452">
    <property type="entry name" value="TPR-like"/>
    <property type="match status" value="2"/>
</dbReference>
<dbReference type="Pfam" id="PF17830">
    <property type="entry name" value="STI1-HOP_DP"/>
    <property type="match status" value="2"/>
</dbReference>
<dbReference type="OrthoDB" id="2423701at2759"/>
<dbReference type="FunFam" id="1.25.40.10:FF:000027">
    <property type="entry name" value="stress-induced-phosphoprotein 1 isoform X1"/>
    <property type="match status" value="1"/>
</dbReference>
<accession>S9VHH1</accession>
<feature type="repeat" description="TPR" evidence="5">
    <location>
        <begin position="224"/>
        <end position="257"/>
    </location>
</feature>
<dbReference type="GO" id="GO:0005737">
    <property type="term" value="C:cytoplasm"/>
    <property type="evidence" value="ECO:0007669"/>
    <property type="project" value="UniProtKB-SubCell"/>
</dbReference>
<feature type="repeat" description="TPR" evidence="5">
    <location>
        <begin position="427"/>
        <end position="460"/>
    </location>
</feature>
<keyword evidence="4 5" id="KW-0802">TPR repeat</keyword>
<dbReference type="FunFam" id="1.25.40.10:FF:000010">
    <property type="entry name" value="Stress-induced phosphoprotein 1"/>
    <property type="match status" value="1"/>
</dbReference>
<feature type="repeat" description="TPR" evidence="5">
    <location>
        <begin position="393"/>
        <end position="426"/>
    </location>
</feature>
<dbReference type="AlphaFoldDB" id="S9VHH1"/>
<feature type="repeat" description="TPR" evidence="5">
    <location>
        <begin position="359"/>
        <end position="392"/>
    </location>
</feature>
<dbReference type="PANTHER" id="PTHR22904">
    <property type="entry name" value="TPR REPEAT CONTAINING PROTEIN"/>
    <property type="match status" value="1"/>
</dbReference>
<reference evidence="8 10" key="1">
    <citation type="journal article" date="2013" name="PLoS ONE">
        <title>Predicting the Proteins of Angomonas deanei, Strigomonas culicis and Their Respective Endosymbionts Reveals New Aspects of the Trypanosomatidae Family.</title>
        <authorList>
            <person name="Motta M.C."/>
            <person name="Martins A.C."/>
            <person name="de Souza S.S."/>
            <person name="Catta-Preta C.M."/>
            <person name="Silva R."/>
            <person name="Klein C.C."/>
            <person name="de Almeida L.G."/>
            <person name="de Lima Cunha O."/>
            <person name="Ciapina L.P."/>
            <person name="Brocchi M."/>
            <person name="Colabardini A.C."/>
            <person name="de Araujo Lima B."/>
            <person name="Machado C.R."/>
            <person name="de Almeida Soares C.M."/>
            <person name="Probst C.M."/>
            <person name="de Menezes C.B."/>
            <person name="Thompson C.E."/>
            <person name="Bartholomeu D.C."/>
            <person name="Gradia D.F."/>
            <person name="Pavoni D.P."/>
            <person name="Grisard E.C."/>
            <person name="Fantinatti-Garboggini F."/>
            <person name="Marchini F.K."/>
            <person name="Rodrigues-Luiz G.F."/>
            <person name="Wagner G."/>
            <person name="Goldman G.H."/>
            <person name="Fietto J.L."/>
            <person name="Elias M.C."/>
            <person name="Goldman M.H."/>
            <person name="Sagot M.F."/>
            <person name="Pereira M."/>
            <person name="Stoco P.H."/>
            <person name="de Mendonca-Neto R.P."/>
            <person name="Teixeira S.M."/>
            <person name="Maciel T.E."/>
            <person name="de Oliveira Mendes T.A."/>
            <person name="Urmenyi T.P."/>
            <person name="de Souza W."/>
            <person name="Schenkman S."/>
            <person name="de Vasconcelos A.T."/>
        </authorList>
    </citation>
    <scope>NUCLEOTIDE SEQUENCE [LARGE SCALE GENOMIC DNA]</scope>
</reference>
<dbReference type="Pfam" id="PF00515">
    <property type="entry name" value="TPR_1"/>
    <property type="match status" value="1"/>
</dbReference>
<dbReference type="GO" id="GO:0051879">
    <property type="term" value="F:Hsp90 protein binding"/>
    <property type="evidence" value="ECO:0007669"/>
    <property type="project" value="TreeGrafter"/>
</dbReference>
<dbReference type="FunFam" id="1.10.260.100:FF:000002">
    <property type="entry name" value="Stress-induced-phosphoprotein 1 (Hsp70/Hsp90-organizing)"/>
    <property type="match status" value="1"/>
</dbReference>
<dbReference type="Gene3D" id="1.25.40.10">
    <property type="entry name" value="Tetratricopeptide repeat domain"/>
    <property type="match status" value="3"/>
</dbReference>
<feature type="domain" description="STI1" evidence="7">
    <location>
        <begin position="131"/>
        <end position="170"/>
    </location>
</feature>
<dbReference type="Gene3D" id="1.10.260.100">
    <property type="match status" value="2"/>
</dbReference>
<evidence type="ECO:0000256" key="1">
    <source>
        <dbReference type="ARBA" id="ARBA00004496"/>
    </source>
</evidence>
<name>S9VHH1_9TRYP</name>
<dbReference type="InterPro" id="IPR019734">
    <property type="entry name" value="TPR_rpt"/>
</dbReference>
<feature type="repeat" description="TPR" evidence="5">
    <location>
        <begin position="71"/>
        <end position="104"/>
    </location>
</feature>
<dbReference type="FunFam" id="1.25.40.10:FF:000020">
    <property type="entry name" value="Stress-induced phosphoprotein 1"/>
    <property type="match status" value="1"/>
</dbReference>
<dbReference type="InterPro" id="IPR006636">
    <property type="entry name" value="STI1_HS-bd"/>
</dbReference>
<dbReference type="PANTHER" id="PTHR22904:SF523">
    <property type="entry name" value="STRESS-INDUCED-PHOSPHOPROTEIN 1"/>
    <property type="match status" value="1"/>
</dbReference>
<feature type="repeat" description="TPR" evidence="5">
    <location>
        <begin position="3"/>
        <end position="36"/>
    </location>
</feature>
<reference evidence="8" key="2">
    <citation type="submission" date="2013-03" db="EMBL/GenBank/DDBJ databases">
        <authorList>
            <person name="Motta M.C.M."/>
            <person name="Martins A.C.A."/>
            <person name="Preta C.M.C.C."/>
            <person name="Silva R."/>
            <person name="de Souza S.S."/>
            <person name="Klein C.C."/>
            <person name="de Almeida L.G.P."/>
            <person name="Cunha O.L."/>
            <person name="Colabardini A.C."/>
            <person name="Lima B.A."/>
            <person name="Machado C.R."/>
            <person name="Soares C.M.A."/>
            <person name="de Menezes C.B.A."/>
            <person name="Bartolomeu D.C."/>
            <person name="Grisard E.C."/>
            <person name="Fantinatti-Garboggini F."/>
            <person name="Rodrigues-Luiz G.F."/>
            <person name="Wagner G."/>
            <person name="Goldman G.H."/>
            <person name="Fietto J.L.R."/>
            <person name="Ciapina L.P."/>
            <person name="Brocchi M."/>
            <person name="Elias M.C."/>
            <person name="Goldman M.H.S."/>
            <person name="Sagot M.-F."/>
            <person name="Pereira M."/>
            <person name="Stoco P.H."/>
            <person name="Teixeira S.M.R."/>
            <person name="de Mendonca-Neto R.P."/>
            <person name="Maciel T.E.F."/>
            <person name="Mendes T.A.O."/>
            <person name="Urmenyi T.P."/>
            <person name="Teixeira M.M.G."/>
            <person name="de Camargo E.F.P."/>
            <person name="de Sousa W."/>
            <person name="Schenkman S."/>
            <person name="de Vasconcelos A.T.R."/>
        </authorList>
    </citation>
    <scope>NUCLEOTIDE SEQUENCE</scope>
</reference>
<evidence type="ECO:0000256" key="6">
    <source>
        <dbReference type="SAM" id="MobiDB-lite"/>
    </source>
</evidence>
<keyword evidence="3" id="KW-0677">Repeat</keyword>
<dbReference type="SMART" id="SM00727">
    <property type="entry name" value="STI1"/>
    <property type="match status" value="2"/>
</dbReference>
<comment type="subcellular location">
    <subcellularLocation>
        <location evidence="1">Cytoplasm</location>
    </subcellularLocation>
</comment>
<evidence type="ECO:0000256" key="4">
    <source>
        <dbReference type="ARBA" id="ARBA00022803"/>
    </source>
</evidence>